<dbReference type="SMART" id="SM00333">
    <property type="entry name" value="TUDOR"/>
    <property type="match status" value="1"/>
</dbReference>
<name>A0A3S3PLB1_9ACAR</name>
<dbReference type="InterPro" id="IPR050621">
    <property type="entry name" value="Tudor_domain_containing"/>
</dbReference>
<dbReference type="AlphaFoldDB" id="A0A3S3PLB1"/>
<dbReference type="PANTHER" id="PTHR22948">
    <property type="entry name" value="TUDOR DOMAIN CONTAINING PROTEIN"/>
    <property type="match status" value="1"/>
</dbReference>
<feature type="coiled-coil region" evidence="1">
    <location>
        <begin position="13"/>
        <end position="40"/>
    </location>
</feature>
<dbReference type="Gene3D" id="2.30.30.140">
    <property type="match status" value="1"/>
</dbReference>
<keyword evidence="1" id="KW-0175">Coiled coil</keyword>
<dbReference type="InterPro" id="IPR035437">
    <property type="entry name" value="SNase_OB-fold_sf"/>
</dbReference>
<proteinExistence type="predicted"/>
<organism evidence="3 5">
    <name type="scientific">Dinothrombium tinctorium</name>
    <dbReference type="NCBI Taxonomy" id="1965070"/>
    <lineage>
        <taxon>Eukaryota</taxon>
        <taxon>Metazoa</taxon>
        <taxon>Ecdysozoa</taxon>
        <taxon>Arthropoda</taxon>
        <taxon>Chelicerata</taxon>
        <taxon>Arachnida</taxon>
        <taxon>Acari</taxon>
        <taxon>Acariformes</taxon>
        <taxon>Trombidiformes</taxon>
        <taxon>Prostigmata</taxon>
        <taxon>Anystina</taxon>
        <taxon>Parasitengona</taxon>
        <taxon>Trombidioidea</taxon>
        <taxon>Trombidiidae</taxon>
        <taxon>Dinothrombium</taxon>
    </lineage>
</organism>
<comment type="caution">
    <text evidence="3">The sequence shown here is derived from an EMBL/GenBank/DDBJ whole genome shotgun (WGS) entry which is preliminary data.</text>
</comment>
<evidence type="ECO:0000313" key="4">
    <source>
        <dbReference type="EMBL" id="RWS12102.1"/>
    </source>
</evidence>
<dbReference type="EMBL" id="NCKU01001443">
    <property type="protein sequence ID" value="RWS12102.1"/>
    <property type="molecule type" value="Genomic_DNA"/>
</dbReference>
<dbReference type="OrthoDB" id="6514238at2759"/>
<evidence type="ECO:0000313" key="5">
    <source>
        <dbReference type="Proteomes" id="UP000285301"/>
    </source>
</evidence>
<reference evidence="3" key="2">
    <citation type="submission" date="2018-11" db="EMBL/GenBank/DDBJ databases">
        <title>Trombidioid mite genomics.</title>
        <authorList>
            <person name="Dong X."/>
        </authorList>
    </citation>
    <scope>NUCLEOTIDE SEQUENCE</scope>
    <source>
        <strain evidence="3">UoL-WK</strain>
    </source>
</reference>
<evidence type="ECO:0000256" key="1">
    <source>
        <dbReference type="SAM" id="Coils"/>
    </source>
</evidence>
<sequence>MSTRSKSSAYRNLANVLKLKQRLKEKMKMVDEECATITKRFRQLVDDCKAKTDHVLSLNEIAFTNDYSEVSRCLDFLGERMFRIRTELEQDLESYNLRSVDSTDSTDNKTNTGVSLIEACKEKFALLADDIFKRIQLSQSKFLRAGKMIKALELSIDHFISNGNWQLKNPKKGMFCAASYSKDGYWYRAKITDVKHGTDGRKEVDVFYIDYGNNETLKDDDITVLLPEFLDYEPQAVRCCLSYVESSKTWSQETIDLFRSTIENNSLNAYFYQGDIHDSNEVLYSVELYAGSSDNAINCLELLPRDELCPL</sequence>
<keyword evidence="5" id="KW-1185">Reference proteome</keyword>
<dbReference type="PROSITE" id="PS50304">
    <property type="entry name" value="TUDOR"/>
    <property type="match status" value="1"/>
</dbReference>
<dbReference type="InterPro" id="IPR002999">
    <property type="entry name" value="Tudor"/>
</dbReference>
<reference evidence="3 5" key="1">
    <citation type="journal article" date="2018" name="Gigascience">
        <title>Genomes of trombidid mites reveal novel predicted allergens and laterally-transferred genes associated with secondary metabolism.</title>
        <authorList>
            <person name="Dong X."/>
            <person name="Chaisiri K."/>
            <person name="Xia D."/>
            <person name="Armstrong S.D."/>
            <person name="Fang Y."/>
            <person name="Donnelly M.J."/>
            <person name="Kadowaki T."/>
            <person name="McGarry J.W."/>
            <person name="Darby A.C."/>
            <person name="Makepeace B.L."/>
        </authorList>
    </citation>
    <scope>NUCLEOTIDE SEQUENCE [LARGE SCALE GENOMIC DNA]</scope>
    <source>
        <strain evidence="3">UoL-WK</strain>
    </source>
</reference>
<dbReference type="PANTHER" id="PTHR22948:SF29">
    <property type="entry name" value="FI02030P-RELATED"/>
    <property type="match status" value="1"/>
</dbReference>
<dbReference type="Pfam" id="PF00567">
    <property type="entry name" value="TUDOR"/>
    <property type="match status" value="1"/>
</dbReference>
<protein>
    <recommendedName>
        <fullName evidence="2">Tudor domain-containing protein</fullName>
    </recommendedName>
</protein>
<evidence type="ECO:0000313" key="3">
    <source>
        <dbReference type="EMBL" id="RWS12039.1"/>
    </source>
</evidence>
<dbReference type="Gene3D" id="2.40.50.90">
    <property type="match status" value="1"/>
</dbReference>
<dbReference type="FunFam" id="2.30.30.140:FF:000018">
    <property type="entry name" value="Serine/threonine-protein kinase 31"/>
    <property type="match status" value="1"/>
</dbReference>
<accession>A0A3S3PLB1</accession>
<dbReference type="EMBL" id="NCKU01001467">
    <property type="protein sequence ID" value="RWS12039.1"/>
    <property type="molecule type" value="Genomic_DNA"/>
</dbReference>
<gene>
    <name evidence="4" type="ORF">B4U79_17484</name>
    <name evidence="3" type="ORF">B4U79_17487</name>
</gene>
<dbReference type="STRING" id="1965070.A0A3S3PLB1"/>
<feature type="domain" description="Tudor" evidence="2">
    <location>
        <begin position="169"/>
        <end position="232"/>
    </location>
</feature>
<dbReference type="GO" id="GO:0005737">
    <property type="term" value="C:cytoplasm"/>
    <property type="evidence" value="ECO:0007669"/>
    <property type="project" value="UniProtKB-ARBA"/>
</dbReference>
<evidence type="ECO:0000259" key="2">
    <source>
        <dbReference type="PROSITE" id="PS50304"/>
    </source>
</evidence>
<dbReference type="SUPFAM" id="SSF63748">
    <property type="entry name" value="Tudor/PWWP/MBT"/>
    <property type="match status" value="1"/>
</dbReference>
<dbReference type="Proteomes" id="UP000285301">
    <property type="component" value="Unassembled WGS sequence"/>
</dbReference>